<gene>
    <name evidence="3" type="ORF">AWC31_15200</name>
</gene>
<feature type="transmembrane region" description="Helical" evidence="2">
    <location>
        <begin position="139"/>
        <end position="160"/>
    </location>
</feature>
<dbReference type="EMBL" id="LQQA01000006">
    <property type="protein sequence ID" value="ORX17775.1"/>
    <property type="molecule type" value="Genomic_DNA"/>
</dbReference>
<comment type="caution">
    <text evidence="3">The sequence shown here is derived from an EMBL/GenBank/DDBJ whole genome shotgun (WGS) entry which is preliminary data.</text>
</comment>
<feature type="transmembrane region" description="Helical" evidence="2">
    <location>
        <begin position="36"/>
        <end position="61"/>
    </location>
</feature>
<feature type="region of interest" description="Disordered" evidence="1">
    <location>
        <begin position="1"/>
        <end position="21"/>
    </location>
</feature>
<feature type="transmembrane region" description="Helical" evidence="2">
    <location>
        <begin position="73"/>
        <end position="91"/>
    </location>
</feature>
<reference evidence="3 4" key="1">
    <citation type="submission" date="2016-01" db="EMBL/GenBank/DDBJ databases">
        <title>The new phylogeny of the genus Mycobacterium.</title>
        <authorList>
            <person name="Tarcisio F."/>
            <person name="Conor M."/>
            <person name="Antonella G."/>
            <person name="Elisabetta G."/>
            <person name="Giulia F.S."/>
            <person name="Sara T."/>
            <person name="Anna F."/>
            <person name="Clotilde B."/>
            <person name="Roberto B."/>
            <person name="Veronica D.S."/>
            <person name="Fabio R."/>
            <person name="Monica P."/>
            <person name="Olivier J."/>
            <person name="Enrico T."/>
            <person name="Nicola S."/>
        </authorList>
    </citation>
    <scope>NUCLEOTIDE SEQUENCE [LARGE SCALE GENOMIC DNA]</scope>
    <source>
        <strain evidence="3 4">ATCC 700010</strain>
    </source>
</reference>
<dbReference type="OrthoDB" id="552353at2"/>
<dbReference type="AlphaFoldDB" id="A0A1X2FH59"/>
<evidence type="ECO:0000256" key="1">
    <source>
        <dbReference type="SAM" id="MobiDB-lite"/>
    </source>
</evidence>
<keyword evidence="2" id="KW-0472">Membrane</keyword>
<name>A0A1X2FH59_9MYCO</name>
<dbReference type="RefSeq" id="WP_085142952.1">
    <property type="nucleotide sequence ID" value="NZ_JACKUA010000015.1"/>
</dbReference>
<feature type="transmembrane region" description="Helical" evidence="2">
    <location>
        <begin position="172"/>
        <end position="189"/>
    </location>
</feature>
<evidence type="ECO:0000313" key="4">
    <source>
        <dbReference type="Proteomes" id="UP000193964"/>
    </source>
</evidence>
<keyword evidence="2" id="KW-0812">Transmembrane</keyword>
<keyword evidence="2" id="KW-1133">Transmembrane helix</keyword>
<evidence type="ECO:0000313" key="3">
    <source>
        <dbReference type="EMBL" id="ORX17775.1"/>
    </source>
</evidence>
<evidence type="ECO:0000256" key="2">
    <source>
        <dbReference type="SAM" id="Phobius"/>
    </source>
</evidence>
<organism evidence="3 4">
    <name type="scientific">Mycolicibacterium wolinskyi</name>
    <dbReference type="NCBI Taxonomy" id="59750"/>
    <lineage>
        <taxon>Bacteria</taxon>
        <taxon>Bacillati</taxon>
        <taxon>Actinomycetota</taxon>
        <taxon>Actinomycetes</taxon>
        <taxon>Mycobacteriales</taxon>
        <taxon>Mycobacteriaceae</taxon>
        <taxon>Mycolicibacterium</taxon>
    </lineage>
</organism>
<protein>
    <recommendedName>
        <fullName evidence="5">Ferric oxidoreductase domain-containing protein</fullName>
    </recommendedName>
</protein>
<feature type="compositionally biased region" description="Basic and acidic residues" evidence="1">
    <location>
        <begin position="1"/>
        <end position="10"/>
    </location>
</feature>
<accession>A0A1X2FH59</accession>
<evidence type="ECO:0008006" key="5">
    <source>
        <dbReference type="Google" id="ProtNLM"/>
    </source>
</evidence>
<sequence length="232" mass="25953">MTETTPHEAHTTAVTPRRPAPPRNSPIVTALSGWRLMWALVFAIAIFATIAATAVGGAGGANLGIRITARTSAVLFLLAFTASSLYQLWPTATTKWIRRNRRYLGVAFAGSHAIHAVFIVATIILNAQRFQTGVDHTPHAIYVVDFIAYGFIIAMTITSFDGVAHRMQYRHWKALHLTGSYVIWFAFFIAYWRRGVTYTEFYGPFLLIVLAALIIRFIAKAQRLRTCRTPLR</sequence>
<proteinExistence type="predicted"/>
<feature type="transmembrane region" description="Helical" evidence="2">
    <location>
        <begin position="201"/>
        <end position="219"/>
    </location>
</feature>
<dbReference type="Proteomes" id="UP000193964">
    <property type="component" value="Unassembled WGS sequence"/>
</dbReference>
<feature type="transmembrane region" description="Helical" evidence="2">
    <location>
        <begin position="103"/>
        <end position="127"/>
    </location>
</feature>